<reference evidence="1" key="1">
    <citation type="submission" date="2022-10" db="EMBL/GenBank/DDBJ databases">
        <title>Comparative genomic analysis of Cohnella hashimotonis sp. nov., isolated from the International Space Station.</title>
        <authorList>
            <person name="Simpson A."/>
            <person name="Venkateswaran K."/>
        </authorList>
    </citation>
    <scope>NUCLEOTIDE SEQUENCE</scope>
    <source>
        <strain evidence="1">DSM 28161</strain>
    </source>
</reference>
<dbReference type="EMBL" id="JAPDIA010000005">
    <property type="protein sequence ID" value="MDG0810953.1"/>
    <property type="molecule type" value="Genomic_DNA"/>
</dbReference>
<sequence length="123" mass="13006">MEYALEPIAADERSLASNKYVIRPEGLQGAAAHVRVNGCRLPIHMGAAAADVTSLLSPGINRLSIIVSATQQNVWGPHHAGPPARIASPWMWRSGPAEGPPPGRAYAFAPCGLAGVRLSIQRH</sequence>
<accession>A0A9X4KV40</accession>
<gene>
    <name evidence="1" type="ORF">OMP40_17460</name>
</gene>
<dbReference type="RefSeq" id="WP_277533338.1">
    <property type="nucleotide sequence ID" value="NZ_JAPDIA010000005.1"/>
</dbReference>
<proteinExistence type="predicted"/>
<organism evidence="1 2">
    <name type="scientific">Cohnella rhizosphaerae</name>
    <dbReference type="NCBI Taxonomy" id="1457232"/>
    <lineage>
        <taxon>Bacteria</taxon>
        <taxon>Bacillati</taxon>
        <taxon>Bacillota</taxon>
        <taxon>Bacilli</taxon>
        <taxon>Bacillales</taxon>
        <taxon>Paenibacillaceae</taxon>
        <taxon>Cohnella</taxon>
    </lineage>
</organism>
<name>A0A9X4KV40_9BACL</name>
<dbReference type="Proteomes" id="UP001153404">
    <property type="component" value="Unassembled WGS sequence"/>
</dbReference>
<evidence type="ECO:0000313" key="2">
    <source>
        <dbReference type="Proteomes" id="UP001153404"/>
    </source>
</evidence>
<keyword evidence="2" id="KW-1185">Reference proteome</keyword>
<dbReference type="AlphaFoldDB" id="A0A9X4KV40"/>
<protein>
    <submittedName>
        <fullName evidence="1">Uncharacterized protein</fullName>
    </submittedName>
</protein>
<evidence type="ECO:0000313" key="1">
    <source>
        <dbReference type="EMBL" id="MDG0810953.1"/>
    </source>
</evidence>
<comment type="caution">
    <text evidence="1">The sequence shown here is derived from an EMBL/GenBank/DDBJ whole genome shotgun (WGS) entry which is preliminary data.</text>
</comment>